<reference evidence="3 4" key="1">
    <citation type="journal article" date="2019" name="Sci. Rep.">
        <title>A high-quality genome of Eragrostis curvula grass provides insights into Poaceae evolution and supports new strategies to enhance forage quality.</title>
        <authorList>
            <person name="Carballo J."/>
            <person name="Santos B.A.C.M."/>
            <person name="Zappacosta D."/>
            <person name="Garbus I."/>
            <person name="Selva J.P."/>
            <person name="Gallo C.A."/>
            <person name="Diaz A."/>
            <person name="Albertini E."/>
            <person name="Caccamo M."/>
            <person name="Echenique V."/>
        </authorList>
    </citation>
    <scope>NUCLEOTIDE SEQUENCE [LARGE SCALE GENOMIC DNA]</scope>
    <source>
        <strain evidence="4">cv. Victoria</strain>
        <tissue evidence="3">Leaf</tissue>
    </source>
</reference>
<dbReference type="PANTHER" id="PTHR19876">
    <property type="entry name" value="COATOMER"/>
    <property type="match status" value="1"/>
</dbReference>
<comment type="caution">
    <text evidence="3">The sequence shown here is derived from an EMBL/GenBank/DDBJ whole genome shotgun (WGS) entry which is preliminary data.</text>
</comment>
<accession>A0A5J9SMR8</accession>
<protein>
    <recommendedName>
        <fullName evidence="5">Peroxin-7</fullName>
    </recommendedName>
</protein>
<evidence type="ECO:0000313" key="3">
    <source>
        <dbReference type="EMBL" id="TVU00249.1"/>
    </source>
</evidence>
<dbReference type="GO" id="GO:0006888">
    <property type="term" value="P:endoplasmic reticulum to Golgi vesicle-mediated transport"/>
    <property type="evidence" value="ECO:0007669"/>
    <property type="project" value="TreeGrafter"/>
</dbReference>
<proteinExistence type="predicted"/>
<dbReference type="Gene3D" id="2.130.10.10">
    <property type="entry name" value="YVTN repeat-like/Quinoprotein amine dehydrogenase"/>
    <property type="match status" value="1"/>
</dbReference>
<dbReference type="OrthoDB" id="588053at2759"/>
<organism evidence="3 4">
    <name type="scientific">Eragrostis curvula</name>
    <name type="common">weeping love grass</name>
    <dbReference type="NCBI Taxonomy" id="38414"/>
    <lineage>
        <taxon>Eukaryota</taxon>
        <taxon>Viridiplantae</taxon>
        <taxon>Streptophyta</taxon>
        <taxon>Embryophyta</taxon>
        <taxon>Tracheophyta</taxon>
        <taxon>Spermatophyta</taxon>
        <taxon>Magnoliopsida</taxon>
        <taxon>Liliopsida</taxon>
        <taxon>Poales</taxon>
        <taxon>Poaceae</taxon>
        <taxon>PACMAD clade</taxon>
        <taxon>Chloridoideae</taxon>
        <taxon>Eragrostideae</taxon>
        <taxon>Eragrostidinae</taxon>
        <taxon>Eragrostis</taxon>
    </lineage>
</organism>
<evidence type="ECO:0000313" key="4">
    <source>
        <dbReference type="Proteomes" id="UP000324897"/>
    </source>
</evidence>
<evidence type="ECO:0000256" key="1">
    <source>
        <dbReference type="ARBA" id="ARBA00022574"/>
    </source>
</evidence>
<dbReference type="Gramene" id="TVU00249">
    <property type="protein sequence ID" value="TVU00249"/>
    <property type="gene ID" value="EJB05_54358"/>
</dbReference>
<keyword evidence="2" id="KW-0677">Repeat</keyword>
<dbReference type="Proteomes" id="UP000324897">
    <property type="component" value="Unassembled WGS sequence"/>
</dbReference>
<dbReference type="InterPro" id="IPR015943">
    <property type="entry name" value="WD40/YVTN_repeat-like_dom_sf"/>
</dbReference>
<feature type="non-terminal residue" evidence="3">
    <location>
        <position position="1"/>
    </location>
</feature>
<dbReference type="PANTHER" id="PTHR19876:SF23">
    <property type="match status" value="1"/>
</dbReference>
<gene>
    <name evidence="3" type="ORF">EJB05_54358</name>
</gene>
<keyword evidence="1" id="KW-0853">WD repeat</keyword>
<name>A0A5J9SMR8_9POAL</name>
<sequence>MLRPSLSRLWEGKRREVPCSTLYRRVGAHSTLVLQMTMEEKQLPPPPRKVGKFEVVMIDLGQSMCSSQGERSTGQCSGLSFVTPQVARQQLTHRLLLVWCTYQLVPVTSTQSEYRSFIDAHPTETWILMGDTKGWVSVWNYQTQVGYLFMTEERASLLSYDSDSVNVKTVRCLAGKNDGDEGHQSRYWRNMFSSFPSNLSLRTLQRTRSRNSKLTVAKLLTRWLFTRWAARSCSHRLPMTPRSNSGTGVRTGCAPKHSTCCPNRGVFRLKWNRGDTNTFSGVSFDKKIKIWNIDSTYPVTTLEESYNNDYLFLGSHERLMVTACNQEPLVEGFDSACIWDLQTEKRVHNLGMRGDTSVIACHPTLPLLATLLEYRIVCLWDARTYSTTQTFTTHAHSPL</sequence>
<keyword evidence="4" id="KW-1185">Reference proteome</keyword>
<dbReference type="AlphaFoldDB" id="A0A5J9SMR8"/>
<evidence type="ECO:0008006" key="5">
    <source>
        <dbReference type="Google" id="ProtNLM"/>
    </source>
</evidence>
<dbReference type="GO" id="GO:0006891">
    <property type="term" value="P:intra-Golgi vesicle-mediated transport"/>
    <property type="evidence" value="ECO:0007669"/>
    <property type="project" value="TreeGrafter"/>
</dbReference>
<dbReference type="GO" id="GO:0030126">
    <property type="term" value="C:COPI vesicle coat"/>
    <property type="evidence" value="ECO:0007669"/>
    <property type="project" value="TreeGrafter"/>
</dbReference>
<dbReference type="InterPro" id="IPR050844">
    <property type="entry name" value="Coatomer_complex_subunit"/>
</dbReference>
<dbReference type="SUPFAM" id="SSF50978">
    <property type="entry name" value="WD40 repeat-like"/>
    <property type="match status" value="1"/>
</dbReference>
<dbReference type="GO" id="GO:0006886">
    <property type="term" value="P:intracellular protein transport"/>
    <property type="evidence" value="ECO:0007669"/>
    <property type="project" value="TreeGrafter"/>
</dbReference>
<dbReference type="GO" id="GO:0006890">
    <property type="term" value="P:retrograde vesicle-mediated transport, Golgi to endoplasmic reticulum"/>
    <property type="evidence" value="ECO:0007669"/>
    <property type="project" value="TreeGrafter"/>
</dbReference>
<evidence type="ECO:0000256" key="2">
    <source>
        <dbReference type="ARBA" id="ARBA00022737"/>
    </source>
</evidence>
<dbReference type="InterPro" id="IPR036322">
    <property type="entry name" value="WD40_repeat_dom_sf"/>
</dbReference>
<dbReference type="EMBL" id="RWGY01000621">
    <property type="protein sequence ID" value="TVU00249.1"/>
    <property type="molecule type" value="Genomic_DNA"/>
</dbReference>